<proteinExistence type="predicted"/>
<evidence type="ECO:0000259" key="5">
    <source>
        <dbReference type="PROSITE" id="PS51379"/>
    </source>
</evidence>
<evidence type="ECO:0000256" key="4">
    <source>
        <dbReference type="ARBA" id="ARBA00023014"/>
    </source>
</evidence>
<sequence>MAQKTLVIDLDRCTGCHACEIACKQENNVPLGMYYNKVLAIGPMGKYPNIHQYYLPAVCQVCKDAPCVKVCPTGASYRTADGQIMINKEKCIGCKRCMAACPYGARTFNAEKKVVEKCTLCDHLQAIGEKPACVKACCAHARFFGDLDDPNSDVSRAIRHAGAENVHSLPDFGNKPTVRYILHKKTATWQKNPPKMS</sequence>
<dbReference type="EMBL" id="JAKZJU020000001">
    <property type="protein sequence ID" value="MDL2060210.1"/>
    <property type="molecule type" value="Genomic_DNA"/>
</dbReference>
<keyword evidence="1" id="KW-0004">4Fe-4S</keyword>
<dbReference type="RefSeq" id="WP_243377025.1">
    <property type="nucleotide sequence ID" value="NZ_JAKZJU020000001.1"/>
</dbReference>
<feature type="domain" description="4Fe-4S ferredoxin-type" evidence="5">
    <location>
        <begin position="50"/>
        <end position="81"/>
    </location>
</feature>
<evidence type="ECO:0000256" key="2">
    <source>
        <dbReference type="ARBA" id="ARBA00022723"/>
    </source>
</evidence>
<reference evidence="6" key="1">
    <citation type="submission" date="2023-03" db="EMBL/GenBank/DDBJ databases">
        <title>Mesosutterella sp. nov. isolated from porcine feces.</title>
        <authorList>
            <person name="Yu S."/>
        </authorList>
    </citation>
    <scope>NUCLEOTIDE SEQUENCE</scope>
    <source>
        <strain evidence="6">AGMB02718</strain>
    </source>
</reference>
<keyword evidence="3" id="KW-0408">Iron</keyword>
<feature type="domain" description="4Fe-4S ferredoxin-type" evidence="5">
    <location>
        <begin position="82"/>
        <end position="111"/>
    </location>
</feature>
<accession>A0ABT7IQG3</accession>
<evidence type="ECO:0000256" key="1">
    <source>
        <dbReference type="ARBA" id="ARBA00022485"/>
    </source>
</evidence>
<dbReference type="InterPro" id="IPR017896">
    <property type="entry name" value="4Fe4S_Fe-S-bd"/>
</dbReference>
<dbReference type="PANTHER" id="PTHR43177:SF3">
    <property type="entry name" value="PROTEIN NRFC HOMOLOG"/>
    <property type="match status" value="1"/>
</dbReference>
<dbReference type="CDD" id="cd10551">
    <property type="entry name" value="PsrB"/>
    <property type="match status" value="1"/>
</dbReference>
<keyword evidence="2" id="KW-0479">Metal-binding</keyword>
<dbReference type="Pfam" id="PF12797">
    <property type="entry name" value="Fer4_2"/>
    <property type="match status" value="1"/>
</dbReference>
<dbReference type="PANTHER" id="PTHR43177">
    <property type="entry name" value="PROTEIN NRFC"/>
    <property type="match status" value="1"/>
</dbReference>
<dbReference type="SUPFAM" id="SSF54862">
    <property type="entry name" value="4Fe-4S ferredoxins"/>
    <property type="match status" value="1"/>
</dbReference>
<dbReference type="PROSITE" id="PS00198">
    <property type="entry name" value="4FE4S_FER_1"/>
    <property type="match status" value="1"/>
</dbReference>
<protein>
    <submittedName>
        <fullName evidence="6">4Fe-4S dicluster domain-containing protein</fullName>
    </submittedName>
</protein>
<name>A0ABT7IQG3_9BURK</name>
<gene>
    <name evidence="6" type="ORF">MUN46_009715</name>
</gene>
<comment type="caution">
    <text evidence="6">The sequence shown here is derived from an EMBL/GenBank/DDBJ whole genome shotgun (WGS) entry which is preliminary data.</text>
</comment>
<organism evidence="6 7">
    <name type="scientific">Mesosutterella faecium</name>
    <dbReference type="NCBI Taxonomy" id="2925194"/>
    <lineage>
        <taxon>Bacteria</taxon>
        <taxon>Pseudomonadati</taxon>
        <taxon>Pseudomonadota</taxon>
        <taxon>Betaproteobacteria</taxon>
        <taxon>Burkholderiales</taxon>
        <taxon>Sutterellaceae</taxon>
        <taxon>Mesosutterella</taxon>
    </lineage>
</organism>
<dbReference type="InterPro" id="IPR050954">
    <property type="entry name" value="ET_IronSulfur_Cluster-Binding"/>
</dbReference>
<keyword evidence="7" id="KW-1185">Reference proteome</keyword>
<keyword evidence="4" id="KW-0411">Iron-sulfur</keyword>
<evidence type="ECO:0000256" key="3">
    <source>
        <dbReference type="ARBA" id="ARBA00023004"/>
    </source>
</evidence>
<dbReference type="Gene3D" id="3.30.70.20">
    <property type="match status" value="2"/>
</dbReference>
<dbReference type="Proteomes" id="UP001165481">
    <property type="component" value="Unassembled WGS sequence"/>
</dbReference>
<feature type="domain" description="4Fe-4S ferredoxin-type" evidence="5">
    <location>
        <begin position="4"/>
        <end position="34"/>
    </location>
</feature>
<dbReference type="InterPro" id="IPR017900">
    <property type="entry name" value="4Fe4S_Fe_S_CS"/>
</dbReference>
<dbReference type="PROSITE" id="PS51379">
    <property type="entry name" value="4FE4S_FER_2"/>
    <property type="match status" value="3"/>
</dbReference>
<evidence type="ECO:0000313" key="7">
    <source>
        <dbReference type="Proteomes" id="UP001165481"/>
    </source>
</evidence>
<dbReference type="Pfam" id="PF13247">
    <property type="entry name" value="Fer4_11"/>
    <property type="match status" value="1"/>
</dbReference>
<evidence type="ECO:0000313" key="6">
    <source>
        <dbReference type="EMBL" id="MDL2060210.1"/>
    </source>
</evidence>